<accession>A0A644TVC2</accession>
<dbReference type="AlphaFoldDB" id="A0A644TVC2"/>
<protein>
    <submittedName>
        <fullName evidence="1">Uncharacterized protein</fullName>
    </submittedName>
</protein>
<organism evidence="1">
    <name type="scientific">bioreactor metagenome</name>
    <dbReference type="NCBI Taxonomy" id="1076179"/>
    <lineage>
        <taxon>unclassified sequences</taxon>
        <taxon>metagenomes</taxon>
        <taxon>ecological metagenomes</taxon>
    </lineage>
</organism>
<comment type="caution">
    <text evidence="1">The sequence shown here is derived from an EMBL/GenBank/DDBJ whole genome shotgun (WGS) entry which is preliminary data.</text>
</comment>
<sequence>MEAKPMERKREARSFRSLLRAVSGAVRSIARRLVPGHSMNRSFGDKMRKDFMDVYGRAGKPDVFSDRNFFDFYTGRSRGGF</sequence>
<gene>
    <name evidence="1" type="ORF">SDC9_16676</name>
</gene>
<evidence type="ECO:0000313" key="1">
    <source>
        <dbReference type="EMBL" id="MPL70914.1"/>
    </source>
</evidence>
<name>A0A644TVC2_9ZZZZ</name>
<reference evidence="1" key="1">
    <citation type="submission" date="2019-08" db="EMBL/GenBank/DDBJ databases">
        <authorList>
            <person name="Kucharzyk K."/>
            <person name="Murdoch R.W."/>
            <person name="Higgins S."/>
            <person name="Loffler F."/>
        </authorList>
    </citation>
    <scope>NUCLEOTIDE SEQUENCE</scope>
</reference>
<proteinExistence type="predicted"/>
<dbReference type="EMBL" id="VSSQ01000055">
    <property type="protein sequence ID" value="MPL70914.1"/>
    <property type="molecule type" value="Genomic_DNA"/>
</dbReference>